<accession>A0A2G6E6Z4</accession>
<evidence type="ECO:0000256" key="5">
    <source>
        <dbReference type="ARBA" id="ARBA00022989"/>
    </source>
</evidence>
<evidence type="ECO:0000256" key="7">
    <source>
        <dbReference type="ARBA" id="ARBA00023186"/>
    </source>
</evidence>
<evidence type="ECO:0000256" key="9">
    <source>
        <dbReference type="ARBA" id="ARBA00040743"/>
    </source>
</evidence>
<dbReference type="GO" id="GO:0005886">
    <property type="term" value="C:plasma membrane"/>
    <property type="evidence" value="ECO:0007669"/>
    <property type="project" value="UniProtKB-SubCell"/>
</dbReference>
<dbReference type="InterPro" id="IPR023058">
    <property type="entry name" value="PPIase_PpiC_CS"/>
</dbReference>
<comment type="subcellular location">
    <subcellularLocation>
        <location evidence="1">Cell inner membrane</location>
        <topology evidence="1">Single-pass type II membrane protein</topology>
        <orientation evidence="1">Periplasmic side</orientation>
    </subcellularLocation>
</comment>
<dbReference type="Gene3D" id="1.10.4030.10">
    <property type="entry name" value="Porin chaperone SurA, peptide-binding domain"/>
    <property type="match status" value="1"/>
</dbReference>
<evidence type="ECO:0000256" key="2">
    <source>
        <dbReference type="ARBA" id="ARBA00022475"/>
    </source>
</evidence>
<reference evidence="14 15" key="1">
    <citation type="submission" date="2017-10" db="EMBL/GenBank/DDBJ databases">
        <title>Novel microbial diversity and functional potential in the marine mammal oral microbiome.</title>
        <authorList>
            <person name="Dudek N.K."/>
            <person name="Sun C.L."/>
            <person name="Burstein D."/>
            <person name="Kantor R.S."/>
            <person name="Aliaga Goltsman D.S."/>
            <person name="Bik E.M."/>
            <person name="Thomas B.C."/>
            <person name="Banfield J.F."/>
            <person name="Relman D.A."/>
        </authorList>
    </citation>
    <scope>NUCLEOTIDE SEQUENCE [LARGE SCALE GENOMIC DNA]</scope>
    <source>
        <strain evidence="14">DOLZORAL124_49_17</strain>
    </source>
</reference>
<dbReference type="InterPro" id="IPR027304">
    <property type="entry name" value="Trigger_fact/SurA_dom_sf"/>
</dbReference>
<feature type="transmembrane region" description="Helical" evidence="12">
    <location>
        <begin position="12"/>
        <end position="32"/>
    </location>
</feature>
<sequence>MLQTMRENVKSLKIFLWLVIAAFIGTIFFVWGQGSSQGRARSRNTVAWVNGTAISYSSLESSFRNIYGFYKQMYGNKLTPELMKSLQLEQAALKQLTQDTLLAQAAKRYKLNVSETELVETIHNMPQFQTEGKFDPALYTSTLERSRMKAHDFEAQIEQSLLVKKIMYMIQQGVRISDQEVFQDYQAQNETVEVEGLLVKADDFKEDVEFTDEELQSYYDAHREEFTTPPRVKIRYLHYDPQVLKAGITPTEEEIRAYYDANEAEFNKGKEVEARHILLRTPSDADEDTLARVKAKAEELLTQLHEGADFAELAKEYSEDPGSASEGGDLGFFTKGRMVPEFEEAAFALAENEISEPVKTQFGYHIIQVRKIREEADPYAKARDEITERLKLAEAKELASEQAEFGYEDVLDSGNLEELASKDGLEVKVSDFFAQGEPIDGETGVVPQLQQVAFTLNDEQTFSEPIETPHGYYLIEFLELKEPSIPELAEIRDDAIEAFRQEKGKELAKAESEKIQQALLSGSEWETLAEQERVESITPRPFNRRQKYIAEARENAEEFTKTAFALQDDSPSEILELGSDYCIIRVIRRQGIDPEVFEAEKDTLKQRLLQQKQRAALREYIDELEQKAEITYTEGLFSS</sequence>
<dbReference type="InterPro" id="IPR052029">
    <property type="entry name" value="PpiD_chaperone"/>
</dbReference>
<dbReference type="PROSITE" id="PS50198">
    <property type="entry name" value="PPIC_PPIASE_2"/>
    <property type="match status" value="1"/>
</dbReference>
<dbReference type="SUPFAM" id="SSF109998">
    <property type="entry name" value="Triger factor/SurA peptide-binding domain-like"/>
    <property type="match status" value="1"/>
</dbReference>
<dbReference type="EMBL" id="PDPS01000025">
    <property type="protein sequence ID" value="PID57856.1"/>
    <property type="molecule type" value="Genomic_DNA"/>
</dbReference>
<keyword evidence="11" id="KW-0413">Isomerase</keyword>
<protein>
    <recommendedName>
        <fullName evidence="9">Periplasmic chaperone PpiD</fullName>
    </recommendedName>
    <alternativeName>
        <fullName evidence="10">Periplasmic folding chaperone</fullName>
    </alternativeName>
</protein>
<evidence type="ECO:0000313" key="15">
    <source>
        <dbReference type="Proteomes" id="UP000229740"/>
    </source>
</evidence>
<evidence type="ECO:0000256" key="8">
    <source>
        <dbReference type="ARBA" id="ARBA00038408"/>
    </source>
</evidence>
<comment type="similarity">
    <text evidence="8">Belongs to the PpiD chaperone family.</text>
</comment>
<feature type="domain" description="PpiC" evidence="13">
    <location>
        <begin position="269"/>
        <end position="371"/>
    </location>
</feature>
<dbReference type="Pfam" id="PF13616">
    <property type="entry name" value="Rotamase_3"/>
    <property type="match status" value="1"/>
</dbReference>
<dbReference type="GO" id="GO:0003755">
    <property type="term" value="F:peptidyl-prolyl cis-trans isomerase activity"/>
    <property type="evidence" value="ECO:0007669"/>
    <property type="project" value="UniProtKB-KW"/>
</dbReference>
<gene>
    <name evidence="14" type="ORF">CSB45_06455</name>
</gene>
<evidence type="ECO:0000256" key="1">
    <source>
        <dbReference type="ARBA" id="ARBA00004382"/>
    </source>
</evidence>
<evidence type="ECO:0000256" key="12">
    <source>
        <dbReference type="SAM" id="Phobius"/>
    </source>
</evidence>
<dbReference type="InterPro" id="IPR000297">
    <property type="entry name" value="PPIase_PpiC"/>
</dbReference>
<dbReference type="PROSITE" id="PS01096">
    <property type="entry name" value="PPIC_PPIASE_1"/>
    <property type="match status" value="1"/>
</dbReference>
<proteinExistence type="inferred from homology"/>
<keyword evidence="5 12" id="KW-1133">Transmembrane helix</keyword>
<keyword evidence="7" id="KW-0143">Chaperone</keyword>
<organism evidence="14 15">
    <name type="scientific">candidate division KSB3 bacterium</name>
    <dbReference type="NCBI Taxonomy" id="2044937"/>
    <lineage>
        <taxon>Bacteria</taxon>
        <taxon>candidate division KSB3</taxon>
    </lineage>
</organism>
<dbReference type="PANTHER" id="PTHR47529:SF1">
    <property type="entry name" value="PERIPLASMIC CHAPERONE PPID"/>
    <property type="match status" value="1"/>
</dbReference>
<dbReference type="InterPro" id="IPR046357">
    <property type="entry name" value="PPIase_dom_sf"/>
</dbReference>
<keyword evidence="4 12" id="KW-0812">Transmembrane</keyword>
<dbReference type="Gene3D" id="3.10.50.40">
    <property type="match status" value="3"/>
</dbReference>
<keyword evidence="2" id="KW-1003">Cell membrane</keyword>
<evidence type="ECO:0000256" key="4">
    <source>
        <dbReference type="ARBA" id="ARBA00022692"/>
    </source>
</evidence>
<evidence type="ECO:0000256" key="3">
    <source>
        <dbReference type="ARBA" id="ARBA00022519"/>
    </source>
</evidence>
<name>A0A2G6E6Z4_9BACT</name>
<dbReference type="Pfam" id="PF13624">
    <property type="entry name" value="SurA_N_3"/>
    <property type="match status" value="1"/>
</dbReference>
<keyword evidence="11" id="KW-0697">Rotamase</keyword>
<evidence type="ECO:0000256" key="11">
    <source>
        <dbReference type="PROSITE-ProRule" id="PRU00278"/>
    </source>
</evidence>
<dbReference type="Proteomes" id="UP000229740">
    <property type="component" value="Unassembled WGS sequence"/>
</dbReference>
<dbReference type="SUPFAM" id="SSF54534">
    <property type="entry name" value="FKBP-like"/>
    <property type="match status" value="1"/>
</dbReference>
<evidence type="ECO:0000256" key="6">
    <source>
        <dbReference type="ARBA" id="ARBA00023136"/>
    </source>
</evidence>
<keyword evidence="3" id="KW-0997">Cell inner membrane</keyword>
<evidence type="ECO:0000313" key="14">
    <source>
        <dbReference type="EMBL" id="PID57856.1"/>
    </source>
</evidence>
<dbReference type="AlphaFoldDB" id="A0A2G6E6Z4"/>
<evidence type="ECO:0000256" key="10">
    <source>
        <dbReference type="ARBA" id="ARBA00042775"/>
    </source>
</evidence>
<keyword evidence="6 12" id="KW-0472">Membrane</keyword>
<comment type="caution">
    <text evidence="14">The sequence shown here is derived from an EMBL/GenBank/DDBJ whole genome shotgun (WGS) entry which is preliminary data.</text>
</comment>
<evidence type="ECO:0000259" key="13">
    <source>
        <dbReference type="PROSITE" id="PS50198"/>
    </source>
</evidence>
<dbReference type="PANTHER" id="PTHR47529">
    <property type="entry name" value="PEPTIDYL-PROLYL CIS-TRANS ISOMERASE D"/>
    <property type="match status" value="1"/>
</dbReference>